<dbReference type="Gene3D" id="3.10.129.10">
    <property type="entry name" value="Hotdog Thioesterase"/>
    <property type="match status" value="1"/>
</dbReference>
<dbReference type="PANTHER" id="PTHR43437">
    <property type="entry name" value="HYDROXYACYL-THIOESTER DEHYDRATASE TYPE 2, MITOCHONDRIAL-RELATED"/>
    <property type="match status" value="1"/>
</dbReference>
<sequence length="166" mass="17748">MKNYTYDELAVGQSGGLQKTVTAKDVLLFAAVSGDTNPAHLDPDYAEQTMFKGVIVHGMFSAGLISAVLGTRFPGPGTIYLGQDLQFKRPVHMGDTLDVQLTVASKRDDKKIVTFDCVVTNQDGQKVVTGTSTIIAPSISVEHELLVLGEVEAPAAPNARFAELLK</sequence>
<dbReference type="InterPro" id="IPR002539">
    <property type="entry name" value="MaoC-like_dom"/>
</dbReference>
<dbReference type="InterPro" id="IPR029069">
    <property type="entry name" value="HotDog_dom_sf"/>
</dbReference>
<accession>A0ABY4E6C3</accession>
<dbReference type="RefSeq" id="WP_058305365.1">
    <property type="nucleotide sequence ID" value="NZ_CABKVG010000006.1"/>
</dbReference>
<dbReference type="InterPro" id="IPR050965">
    <property type="entry name" value="UPF0336/Enoyl-CoA_hydratase"/>
</dbReference>
<reference evidence="2 3" key="1">
    <citation type="journal article" date="2022" name="Res Sq">
        <title>Evolution of multicellular longitudinally dividing oral cavity symbionts (Neisseriaceae).</title>
        <authorList>
            <person name="Nyongesa S."/>
            <person name="Weber P."/>
            <person name="Bernet E."/>
            <person name="Pullido F."/>
            <person name="Nieckarz M."/>
            <person name="Delaby M."/>
            <person name="Nieves C."/>
            <person name="Viehboeck T."/>
            <person name="Krause N."/>
            <person name="Rivera-Millot A."/>
            <person name="Nakamura A."/>
            <person name="Vischer N."/>
            <person name="VanNieuwenhze M."/>
            <person name="Brun Y."/>
            <person name="Cava F."/>
            <person name="Bulgheresi S."/>
            <person name="Veyrier F."/>
        </authorList>
    </citation>
    <scope>NUCLEOTIDE SEQUENCE [LARGE SCALE GENOMIC DNA]</scope>
    <source>
        <strain evidence="2 3">SN4</strain>
    </source>
</reference>
<dbReference type="CDD" id="cd03449">
    <property type="entry name" value="R_hydratase"/>
    <property type="match status" value="1"/>
</dbReference>
<evidence type="ECO:0000259" key="1">
    <source>
        <dbReference type="Pfam" id="PF01575"/>
    </source>
</evidence>
<name>A0ABY4E6C3_9NEIS</name>
<dbReference type="InterPro" id="IPR003965">
    <property type="entry name" value="Fatty_acid_synthase"/>
</dbReference>
<dbReference type="EMBL" id="CP091511">
    <property type="protein sequence ID" value="UOO90853.1"/>
    <property type="molecule type" value="Genomic_DNA"/>
</dbReference>
<dbReference type="PANTHER" id="PTHR43437:SF3">
    <property type="entry name" value="HYDROXYACYL-THIOESTER DEHYDRATASE TYPE 2, MITOCHONDRIAL"/>
    <property type="match status" value="1"/>
</dbReference>
<keyword evidence="3" id="KW-1185">Reference proteome</keyword>
<organism evidence="2 3">
    <name type="scientific">Vitreoscilla massiliensis</name>
    <dbReference type="NCBI Taxonomy" id="1689272"/>
    <lineage>
        <taxon>Bacteria</taxon>
        <taxon>Pseudomonadati</taxon>
        <taxon>Pseudomonadota</taxon>
        <taxon>Betaproteobacteria</taxon>
        <taxon>Neisseriales</taxon>
        <taxon>Neisseriaceae</taxon>
        <taxon>Vitreoscilla</taxon>
    </lineage>
</organism>
<gene>
    <name evidence="2" type="ORF">LVJ82_07800</name>
</gene>
<protein>
    <submittedName>
        <fullName evidence="2">MaoC family dehydratase N-terminal domain-containing protein</fullName>
    </submittedName>
</protein>
<dbReference type="SUPFAM" id="SSF54637">
    <property type="entry name" value="Thioesterase/thiol ester dehydrase-isomerase"/>
    <property type="match status" value="1"/>
</dbReference>
<dbReference type="PRINTS" id="PR01483">
    <property type="entry name" value="FASYNTHASE"/>
</dbReference>
<dbReference type="Proteomes" id="UP000832011">
    <property type="component" value="Chromosome"/>
</dbReference>
<dbReference type="Pfam" id="PF01575">
    <property type="entry name" value="MaoC_dehydratas"/>
    <property type="match status" value="1"/>
</dbReference>
<feature type="domain" description="MaoC-like" evidence="1">
    <location>
        <begin position="18"/>
        <end position="114"/>
    </location>
</feature>
<evidence type="ECO:0000313" key="2">
    <source>
        <dbReference type="EMBL" id="UOO90853.1"/>
    </source>
</evidence>
<proteinExistence type="predicted"/>
<evidence type="ECO:0000313" key="3">
    <source>
        <dbReference type="Proteomes" id="UP000832011"/>
    </source>
</evidence>